<evidence type="ECO:0000256" key="8">
    <source>
        <dbReference type="ARBA" id="ARBA00023015"/>
    </source>
</evidence>
<sequence length="370" mass="42464">MSALRLPPLPSVRNIIKMYRLQAVKQLSQNFLLDENITNKIVKYVGKVPNSEVLEVGAGPGAITRSILRRLPKKLVIVEKDKRFKPTLEMLQEAYKTVNGKVDIFYDDILSVDTKSLFSAENARDWEDDCPPIYIVGNLPFSISTVLIIKWLHAMSEQRGAWAHGRVKMTLTFQKEVADRLVAEVEQPHRCRLSVMAQAFTTPKLRFIIPGEAFVPKPDVDVGVVTFVPLERPRTRHEFKLFEKITRHMFSFKQKRCIKCARTLFPKVSQILMADELFDMANVDPNVKATYLSVEDINRITTAYKSLCEKYPEIVGYNYRASRRVITRKDTKSVSIQDYDEENDFSDIEDDESDEDKPADIKEIIASQKA</sequence>
<comment type="subcellular location">
    <subcellularLocation>
        <location evidence="1">Mitochondrion</location>
    </subcellularLocation>
</comment>
<proteinExistence type="inferred from homology"/>
<dbReference type="EC" id="2.1.1.-" evidence="12"/>
<keyword evidence="10" id="KW-0804">Transcription</keyword>
<dbReference type="CDD" id="cd02440">
    <property type="entry name" value="AdoMet_MTases"/>
    <property type="match status" value="1"/>
</dbReference>
<feature type="binding site" evidence="11">
    <location>
        <position position="108"/>
    </location>
    <ligand>
        <name>S-adenosyl-L-methionine</name>
        <dbReference type="ChEBI" id="CHEBI:59789"/>
    </ligand>
</feature>
<keyword evidence="8" id="KW-0805">Transcription regulation</keyword>
<dbReference type="SMART" id="SM00650">
    <property type="entry name" value="rADc"/>
    <property type="match status" value="1"/>
</dbReference>
<evidence type="ECO:0000313" key="16">
    <source>
        <dbReference type="Proteomes" id="UP001627154"/>
    </source>
</evidence>
<evidence type="ECO:0000256" key="4">
    <source>
        <dbReference type="ARBA" id="ARBA00022679"/>
    </source>
</evidence>
<feature type="binding site" evidence="11">
    <location>
        <position position="30"/>
    </location>
    <ligand>
        <name>S-adenosyl-L-methionine</name>
        <dbReference type="ChEBI" id="CHEBI:59789"/>
    </ligand>
</feature>
<dbReference type="FunFam" id="3.40.50.150:FF:000109">
    <property type="entry name" value="rRNA adenine N(6)-methyltransferase"/>
    <property type="match status" value="1"/>
</dbReference>
<gene>
    <name evidence="15" type="ORF">TKK_000088</name>
</gene>
<feature type="region of interest" description="Disordered" evidence="13">
    <location>
        <begin position="337"/>
        <end position="360"/>
    </location>
</feature>
<dbReference type="InterPro" id="IPR023165">
    <property type="entry name" value="rRNA_Ade_diMease-like_C"/>
</dbReference>
<evidence type="ECO:0000256" key="10">
    <source>
        <dbReference type="ARBA" id="ARBA00023163"/>
    </source>
</evidence>
<accession>A0ABD2XS82</accession>
<keyword evidence="9" id="KW-0496">Mitochondrion</keyword>
<dbReference type="PANTHER" id="PTHR11727">
    <property type="entry name" value="DIMETHYLADENOSINE TRANSFERASE"/>
    <property type="match status" value="1"/>
</dbReference>
<evidence type="ECO:0000256" key="12">
    <source>
        <dbReference type="RuleBase" id="RU362106"/>
    </source>
</evidence>
<name>A0ABD2XS82_9HYME</name>
<feature type="compositionally biased region" description="Acidic residues" evidence="13">
    <location>
        <begin position="338"/>
        <end position="355"/>
    </location>
</feature>
<dbReference type="NCBIfam" id="TIGR00755">
    <property type="entry name" value="ksgA"/>
    <property type="match status" value="1"/>
</dbReference>
<dbReference type="GO" id="GO:0003723">
    <property type="term" value="F:RNA binding"/>
    <property type="evidence" value="ECO:0007669"/>
    <property type="project" value="UniProtKB-UniRule"/>
</dbReference>
<feature type="binding site" evidence="11">
    <location>
        <position position="57"/>
    </location>
    <ligand>
        <name>S-adenosyl-L-methionine</name>
        <dbReference type="ChEBI" id="CHEBI:59789"/>
    </ligand>
</feature>
<dbReference type="EMBL" id="JBJJXI010000002">
    <property type="protein sequence ID" value="KAL3407836.1"/>
    <property type="molecule type" value="Genomic_DNA"/>
</dbReference>
<keyword evidence="2 12" id="KW-0698">rRNA processing</keyword>
<evidence type="ECO:0000256" key="2">
    <source>
        <dbReference type="ARBA" id="ARBA00022552"/>
    </source>
</evidence>
<dbReference type="GO" id="GO:0005739">
    <property type="term" value="C:mitochondrion"/>
    <property type="evidence" value="ECO:0007669"/>
    <property type="project" value="UniProtKB-SubCell"/>
</dbReference>
<keyword evidence="6 11" id="KW-0694">RNA-binding</keyword>
<evidence type="ECO:0000256" key="3">
    <source>
        <dbReference type="ARBA" id="ARBA00022603"/>
    </source>
</evidence>
<protein>
    <recommendedName>
        <fullName evidence="12">rRNA adenine N(6)-methyltransferase</fullName>
        <ecNumber evidence="12">2.1.1.-</ecNumber>
    </recommendedName>
</protein>
<keyword evidence="16" id="KW-1185">Reference proteome</keyword>
<keyword evidence="4 11" id="KW-0808">Transferase</keyword>
<evidence type="ECO:0000256" key="5">
    <source>
        <dbReference type="ARBA" id="ARBA00022691"/>
    </source>
</evidence>
<dbReference type="Proteomes" id="UP001627154">
    <property type="component" value="Unassembled WGS sequence"/>
</dbReference>
<evidence type="ECO:0000256" key="13">
    <source>
        <dbReference type="SAM" id="MobiDB-lite"/>
    </source>
</evidence>
<reference evidence="15 16" key="1">
    <citation type="journal article" date="2024" name="bioRxiv">
        <title>A reference genome for Trichogramma kaykai: A tiny desert-dwelling parasitoid wasp with competing sex-ratio distorters.</title>
        <authorList>
            <person name="Culotta J."/>
            <person name="Lindsey A.R."/>
        </authorList>
    </citation>
    <scope>NUCLEOTIDE SEQUENCE [LARGE SCALE GENOMIC DNA]</scope>
    <source>
        <strain evidence="15 16">KSX58</strain>
    </source>
</reference>
<dbReference type="InterPro" id="IPR020598">
    <property type="entry name" value="rRNA_Ade_methylase_Trfase_N"/>
</dbReference>
<dbReference type="AlphaFoldDB" id="A0ABD2XS82"/>
<keyword evidence="3 11" id="KW-0489">Methyltransferase</keyword>
<feature type="binding site" evidence="11">
    <location>
        <position position="138"/>
    </location>
    <ligand>
        <name>S-adenosyl-L-methionine</name>
        <dbReference type="ChEBI" id="CHEBI:59789"/>
    </ligand>
</feature>
<dbReference type="PANTHER" id="PTHR11727:SF17">
    <property type="entry name" value="DIMETHYLADENOSINE TRANSFERASE 1, MITOCHONDRIAL"/>
    <property type="match status" value="1"/>
</dbReference>
<dbReference type="GO" id="GO:0000179">
    <property type="term" value="F:rRNA (adenine-N6,N6-)-dimethyltransferase activity"/>
    <property type="evidence" value="ECO:0007669"/>
    <property type="project" value="UniProtKB-UniRule"/>
</dbReference>
<dbReference type="Gene3D" id="3.40.50.150">
    <property type="entry name" value="Vaccinia Virus protein VP39"/>
    <property type="match status" value="1"/>
</dbReference>
<keyword evidence="7" id="KW-0809">Transit peptide</keyword>
<evidence type="ECO:0000259" key="14">
    <source>
        <dbReference type="SMART" id="SM00650"/>
    </source>
</evidence>
<dbReference type="Pfam" id="PF00398">
    <property type="entry name" value="RrnaAD"/>
    <property type="match status" value="1"/>
</dbReference>
<feature type="binding site" evidence="11">
    <location>
        <position position="32"/>
    </location>
    <ligand>
        <name>S-adenosyl-L-methionine</name>
        <dbReference type="ChEBI" id="CHEBI:59789"/>
    </ligand>
</feature>
<dbReference type="InterPro" id="IPR029063">
    <property type="entry name" value="SAM-dependent_MTases_sf"/>
</dbReference>
<comment type="caution">
    <text evidence="15">The sequence shown here is derived from an EMBL/GenBank/DDBJ whole genome shotgun (WGS) entry which is preliminary data.</text>
</comment>
<evidence type="ECO:0000256" key="1">
    <source>
        <dbReference type="ARBA" id="ARBA00004173"/>
    </source>
</evidence>
<evidence type="ECO:0000313" key="15">
    <source>
        <dbReference type="EMBL" id="KAL3407836.1"/>
    </source>
</evidence>
<evidence type="ECO:0000256" key="9">
    <source>
        <dbReference type="ARBA" id="ARBA00023128"/>
    </source>
</evidence>
<keyword evidence="5 11" id="KW-0949">S-adenosyl-L-methionine</keyword>
<comment type="similarity">
    <text evidence="11 12">Belongs to the class I-like SAM-binding methyltransferase superfamily. rRNA adenine N(6)-methyltransferase family.</text>
</comment>
<evidence type="ECO:0000256" key="7">
    <source>
        <dbReference type="ARBA" id="ARBA00022946"/>
    </source>
</evidence>
<dbReference type="Gene3D" id="1.10.8.100">
    <property type="entry name" value="Ribosomal RNA adenine dimethylase-like, domain 2"/>
    <property type="match status" value="1"/>
</dbReference>
<evidence type="ECO:0000256" key="11">
    <source>
        <dbReference type="PROSITE-ProRule" id="PRU01026"/>
    </source>
</evidence>
<evidence type="ECO:0000256" key="6">
    <source>
        <dbReference type="ARBA" id="ARBA00022884"/>
    </source>
</evidence>
<dbReference type="InterPro" id="IPR001737">
    <property type="entry name" value="KsgA/Erm"/>
</dbReference>
<dbReference type="InterPro" id="IPR011530">
    <property type="entry name" value="rRNA_adenine_dimethylase"/>
</dbReference>
<organism evidence="15 16">
    <name type="scientific">Trichogramma kaykai</name>
    <dbReference type="NCBI Taxonomy" id="54128"/>
    <lineage>
        <taxon>Eukaryota</taxon>
        <taxon>Metazoa</taxon>
        <taxon>Ecdysozoa</taxon>
        <taxon>Arthropoda</taxon>
        <taxon>Hexapoda</taxon>
        <taxon>Insecta</taxon>
        <taxon>Pterygota</taxon>
        <taxon>Neoptera</taxon>
        <taxon>Endopterygota</taxon>
        <taxon>Hymenoptera</taxon>
        <taxon>Apocrita</taxon>
        <taxon>Proctotrupomorpha</taxon>
        <taxon>Chalcidoidea</taxon>
        <taxon>Trichogrammatidae</taxon>
        <taxon>Trichogramma</taxon>
    </lineage>
</organism>
<feature type="domain" description="Ribosomal RNA adenine methylase transferase N-terminal" evidence="14">
    <location>
        <begin position="37"/>
        <end position="231"/>
    </location>
</feature>
<dbReference type="SUPFAM" id="SSF53335">
    <property type="entry name" value="S-adenosyl-L-methionine-dependent methyltransferases"/>
    <property type="match status" value="1"/>
</dbReference>
<feature type="binding site" evidence="11">
    <location>
        <position position="79"/>
    </location>
    <ligand>
        <name>S-adenosyl-L-methionine</name>
        <dbReference type="ChEBI" id="CHEBI:59789"/>
    </ligand>
</feature>
<dbReference type="PROSITE" id="PS51689">
    <property type="entry name" value="SAM_RNA_A_N6_MT"/>
    <property type="match status" value="1"/>
</dbReference>